<dbReference type="SMART" id="SM00409">
    <property type="entry name" value="IG"/>
    <property type="match status" value="2"/>
</dbReference>
<dbReference type="InterPro" id="IPR036179">
    <property type="entry name" value="Ig-like_dom_sf"/>
</dbReference>
<dbReference type="AlphaFoldDB" id="A0A1X7V847"/>
<feature type="domain" description="Ig-like" evidence="5">
    <location>
        <begin position="211"/>
        <end position="292"/>
    </location>
</feature>
<proteinExistence type="predicted"/>
<dbReference type="PROSITE" id="PS50208">
    <property type="entry name" value="CASPASE_P20"/>
    <property type="match status" value="1"/>
</dbReference>
<reference evidence="6" key="2">
    <citation type="submission" date="2017-05" db="UniProtKB">
        <authorList>
            <consortium name="EnsemblMetazoa"/>
        </authorList>
    </citation>
    <scope>IDENTIFICATION</scope>
</reference>
<dbReference type="Gene3D" id="2.60.40.10">
    <property type="entry name" value="Immunoglobulins"/>
    <property type="match status" value="2"/>
</dbReference>
<dbReference type="InterPro" id="IPR033540">
    <property type="entry name" value="MALT1_IG-like_dom_sf"/>
</dbReference>
<feature type="compositionally biased region" description="Basic and acidic residues" evidence="3">
    <location>
        <begin position="408"/>
        <end position="420"/>
    </location>
</feature>
<dbReference type="CDD" id="cd00096">
    <property type="entry name" value="Ig"/>
    <property type="match status" value="2"/>
</dbReference>
<dbReference type="OrthoDB" id="412369at2759"/>
<feature type="compositionally biased region" description="Pro residues" evidence="3">
    <location>
        <begin position="334"/>
        <end position="344"/>
    </location>
</feature>
<dbReference type="InterPro" id="IPR052039">
    <property type="entry name" value="Caspase-related_regulators"/>
</dbReference>
<dbReference type="STRING" id="400682.A0A1X7V847"/>
<dbReference type="Proteomes" id="UP000007879">
    <property type="component" value="Unassembled WGS sequence"/>
</dbReference>
<evidence type="ECO:0000256" key="1">
    <source>
        <dbReference type="ARBA" id="ARBA00023157"/>
    </source>
</evidence>
<keyword evidence="2" id="KW-0393">Immunoglobulin domain</keyword>
<protein>
    <recommendedName>
        <fullName evidence="8">Mucosa-associated lymphoid tissue lymphoma translocation protein 1</fullName>
    </recommendedName>
</protein>
<dbReference type="PANTHER" id="PTHR22576">
    <property type="entry name" value="MUCOSA ASSOCIATED LYMPHOID TISSUE LYMPHOMA TRANSLOCATION PROTEIN 1/PARACASPASE"/>
    <property type="match status" value="1"/>
</dbReference>
<dbReference type="SUPFAM" id="SSF52129">
    <property type="entry name" value="Caspase-like"/>
    <property type="match status" value="1"/>
</dbReference>
<dbReference type="InParanoid" id="A0A1X7V847"/>
<reference evidence="7" key="1">
    <citation type="journal article" date="2010" name="Nature">
        <title>The Amphimedon queenslandica genome and the evolution of animal complexity.</title>
        <authorList>
            <person name="Srivastava M."/>
            <person name="Simakov O."/>
            <person name="Chapman J."/>
            <person name="Fahey B."/>
            <person name="Gauthier M.E."/>
            <person name="Mitros T."/>
            <person name="Richards G.S."/>
            <person name="Conaco C."/>
            <person name="Dacre M."/>
            <person name="Hellsten U."/>
            <person name="Larroux C."/>
            <person name="Putnam N.H."/>
            <person name="Stanke M."/>
            <person name="Adamska M."/>
            <person name="Darling A."/>
            <person name="Degnan S.M."/>
            <person name="Oakley T.H."/>
            <person name="Plachetzki D.C."/>
            <person name="Zhai Y."/>
            <person name="Adamski M."/>
            <person name="Calcino A."/>
            <person name="Cummins S.F."/>
            <person name="Goodstein D.M."/>
            <person name="Harris C."/>
            <person name="Jackson D.J."/>
            <person name="Leys S.P."/>
            <person name="Shu S."/>
            <person name="Woodcroft B.J."/>
            <person name="Vervoort M."/>
            <person name="Kosik K.S."/>
            <person name="Manning G."/>
            <person name="Degnan B.M."/>
            <person name="Rokhsar D.S."/>
        </authorList>
    </citation>
    <scope>NUCLEOTIDE SEQUENCE [LARGE SCALE GENOMIC DNA]</scope>
</reference>
<evidence type="ECO:0000313" key="7">
    <source>
        <dbReference type="Proteomes" id="UP000007879"/>
    </source>
</evidence>
<dbReference type="InterPro" id="IPR001309">
    <property type="entry name" value="Pept_C14_p20"/>
</dbReference>
<dbReference type="Gene3D" id="2.60.40.3360">
    <property type="match status" value="1"/>
</dbReference>
<dbReference type="PANTHER" id="PTHR22576:SF37">
    <property type="entry name" value="MUCOSA-ASSOCIATED LYMPHOID TISSUE LYMPHOMA TRANSLOCATION PROTEIN 1"/>
    <property type="match status" value="1"/>
</dbReference>
<dbReference type="Pfam" id="PF00656">
    <property type="entry name" value="Peptidase_C14"/>
    <property type="match status" value="1"/>
</dbReference>
<dbReference type="PROSITE" id="PS50835">
    <property type="entry name" value="IG_LIKE"/>
    <property type="match status" value="2"/>
</dbReference>
<dbReference type="KEGG" id="aqu:109581013"/>
<dbReference type="FunCoup" id="A0A1X7V847">
    <property type="interactions" value="266"/>
</dbReference>
<dbReference type="SUPFAM" id="SSF48726">
    <property type="entry name" value="Immunoglobulin"/>
    <property type="match status" value="2"/>
</dbReference>
<dbReference type="InterPro" id="IPR011600">
    <property type="entry name" value="Pept_C14_caspase"/>
</dbReference>
<organism evidence="6">
    <name type="scientific">Amphimedon queenslandica</name>
    <name type="common">Sponge</name>
    <dbReference type="NCBI Taxonomy" id="400682"/>
    <lineage>
        <taxon>Eukaryota</taxon>
        <taxon>Metazoa</taxon>
        <taxon>Porifera</taxon>
        <taxon>Demospongiae</taxon>
        <taxon>Heteroscleromorpha</taxon>
        <taxon>Haplosclerida</taxon>
        <taxon>Niphatidae</taxon>
        <taxon>Amphimedon</taxon>
    </lineage>
</organism>
<gene>
    <name evidence="6" type="primary">109581013</name>
</gene>
<dbReference type="EnsemblMetazoa" id="Aqu2.1.36176_001">
    <property type="protein sequence ID" value="Aqu2.1.36176_001"/>
    <property type="gene ID" value="Aqu2.1.36176"/>
</dbReference>
<feature type="region of interest" description="Disordered" evidence="3">
    <location>
        <begin position="392"/>
        <end position="437"/>
    </location>
</feature>
<evidence type="ECO:0000259" key="4">
    <source>
        <dbReference type="PROSITE" id="PS50208"/>
    </source>
</evidence>
<accession>A0A1X7V847</accession>
<sequence>MSSKLGGRNAVETKSLSELPYKSLKDLSDRLDQLRDGKTAYWRELAKEMDYTSIMIENFGLSANKPNGSPGYSLLLDMSNRGVTYDQLITMLKRIHLYDALATLGHKEDVRIVKQPTSTPVMVGQRLELTCEAEGIPRPKYLWFKGQKPLTDQRVSKLVIENITLEHGGVYTCRAENEANFVFSQWVEVQVQSPITKKGPVPSGAMNPDTPKIVEHPVAQVLEVGNKLFLTCQAQGVGPLTYQWFRNGEALIYGTKQDLVINEVQMADQGVYVCCVKTSNGSSALTKGAEIVVNMNAPFIHSPQYHQPTPQQMPPPPPHQADMRRDGGHRDLPHGPPFPGPPGPFSLQPGQGQRLLQDPVPYDHQIINNPHIMGGAVSPMMSPSNGIPERIPHSFPMSNPGPPTLHGVRPDHSVPGEGRGDPSINPASSLEPQGQGMDCGPMGQDYSIIDRPCSDKVALLIGNKDYRVKTLKLNTPENDTQDLAGILRSADFKVVSLVNLTKKEMEDAVKYFTTLIGPNVYALFFFAGHGFELNNMNYMMAVDCTKEKNPKYCVCAQMVLRMMQEKGAKLSVVLLDMCRVAAPQIPITDMSEVYENPYPARSYPGFHIFGFSCSPAEKAYEVAAGSGDSLESQDQLGLVGKDNSIFVAALKEHLQAERGSLKDTVQSLFNATAKSVHKHKPVGAESQWQRPEISSNLAEDLSLDDPIDLTLLPQQKDKRSKLWKEAHTIPDTTVVSTAYGHLALRLKFRAEHTNVLIVQADVLQGCLVETEVEKMDMQLILQERPVPWILASAMPDGPSSPHMAVQKSIAKKNLLHFKIPDLQKITTSEVTLRINASYRWRDTHSEKCNWQFQSDEINYRMAPPLYGKITTHEEEMHIKQIQQQPPLPPPPHFITSGPLLHNFPMNH</sequence>
<keyword evidence="7" id="KW-1185">Reference proteome</keyword>
<dbReference type="GO" id="GO:0006508">
    <property type="term" value="P:proteolysis"/>
    <property type="evidence" value="ECO:0007669"/>
    <property type="project" value="InterPro"/>
</dbReference>
<dbReference type="GO" id="GO:0007165">
    <property type="term" value="P:signal transduction"/>
    <property type="evidence" value="ECO:0007669"/>
    <property type="project" value="InterPro"/>
</dbReference>
<evidence type="ECO:0000256" key="3">
    <source>
        <dbReference type="SAM" id="MobiDB-lite"/>
    </source>
</evidence>
<feature type="domain" description="Ig-like" evidence="5">
    <location>
        <begin position="108"/>
        <end position="184"/>
    </location>
</feature>
<feature type="compositionally biased region" description="Basic and acidic residues" evidence="3">
    <location>
        <begin position="321"/>
        <end position="333"/>
    </location>
</feature>
<dbReference type="InterPro" id="IPR000488">
    <property type="entry name" value="Death_dom"/>
</dbReference>
<dbReference type="Pfam" id="PF00531">
    <property type="entry name" value="Death"/>
    <property type="match status" value="1"/>
</dbReference>
<dbReference type="InterPro" id="IPR003599">
    <property type="entry name" value="Ig_sub"/>
</dbReference>
<dbReference type="InterPro" id="IPR003598">
    <property type="entry name" value="Ig_sub2"/>
</dbReference>
<evidence type="ECO:0000313" key="6">
    <source>
        <dbReference type="EnsemblMetazoa" id="Aqu2.1.36176_001"/>
    </source>
</evidence>
<dbReference type="SUPFAM" id="SSF47986">
    <property type="entry name" value="DEATH domain"/>
    <property type="match status" value="1"/>
</dbReference>
<dbReference type="InterPro" id="IPR011029">
    <property type="entry name" value="DEATH-like_dom_sf"/>
</dbReference>
<dbReference type="GO" id="GO:0004197">
    <property type="term" value="F:cysteine-type endopeptidase activity"/>
    <property type="evidence" value="ECO:0007669"/>
    <property type="project" value="InterPro"/>
</dbReference>
<dbReference type="Pfam" id="PF13927">
    <property type="entry name" value="Ig_3"/>
    <property type="match status" value="2"/>
</dbReference>
<dbReference type="Gene3D" id="3.40.50.1460">
    <property type="match status" value="1"/>
</dbReference>
<evidence type="ECO:0008006" key="8">
    <source>
        <dbReference type="Google" id="ProtNLM"/>
    </source>
</evidence>
<feature type="domain" description="Caspase family p20" evidence="4">
    <location>
        <begin position="454"/>
        <end position="579"/>
    </location>
</feature>
<keyword evidence="1" id="KW-1015">Disulfide bond</keyword>
<dbReference type="InterPro" id="IPR029030">
    <property type="entry name" value="Caspase-like_dom_sf"/>
</dbReference>
<evidence type="ECO:0000259" key="5">
    <source>
        <dbReference type="PROSITE" id="PS50835"/>
    </source>
</evidence>
<name>A0A1X7V847_AMPQE</name>
<dbReference type="EnsemblMetazoa" id="XM_019994725.1">
    <property type="protein sequence ID" value="XP_019850284.1"/>
    <property type="gene ID" value="LOC109581013"/>
</dbReference>
<dbReference type="Gene3D" id="1.10.533.10">
    <property type="entry name" value="Death Domain, Fas"/>
    <property type="match status" value="1"/>
</dbReference>
<dbReference type="FunFam" id="2.60.40.10:FF:000032">
    <property type="entry name" value="palladin isoform X1"/>
    <property type="match status" value="1"/>
</dbReference>
<dbReference type="InterPro" id="IPR013783">
    <property type="entry name" value="Ig-like_fold"/>
</dbReference>
<feature type="region of interest" description="Disordered" evidence="3">
    <location>
        <begin position="302"/>
        <end position="354"/>
    </location>
</feature>
<evidence type="ECO:0000256" key="2">
    <source>
        <dbReference type="ARBA" id="ARBA00023319"/>
    </source>
</evidence>
<dbReference type="SMART" id="SM00408">
    <property type="entry name" value="IGc2"/>
    <property type="match status" value="2"/>
</dbReference>
<dbReference type="InterPro" id="IPR007110">
    <property type="entry name" value="Ig-like_dom"/>
</dbReference>